<reference evidence="8 9" key="1">
    <citation type="submission" date="2022-04" db="EMBL/GenBank/DDBJ databases">
        <title>Diverse halophilic archaea isolated from saline environments.</title>
        <authorList>
            <person name="Cui H.-L."/>
        </authorList>
    </citation>
    <scope>NUCLEOTIDE SEQUENCE [LARGE SCALE GENOMIC DNA]</scope>
    <source>
        <strain evidence="8 9">XZYJT49</strain>
        <plasmid evidence="8 9">unnamed2</plasmid>
    </source>
</reference>
<dbReference type="Pfam" id="PF00528">
    <property type="entry name" value="BPD_transp_1"/>
    <property type="match status" value="1"/>
</dbReference>
<feature type="region of interest" description="Disordered" evidence="6">
    <location>
        <begin position="1"/>
        <end position="48"/>
    </location>
</feature>
<dbReference type="KEGG" id="halx:M0R89_20340"/>
<organism evidence="8 9">
    <name type="scientific">Halorussus limi</name>
    <dbReference type="NCBI Taxonomy" id="2938695"/>
    <lineage>
        <taxon>Archaea</taxon>
        <taxon>Methanobacteriati</taxon>
        <taxon>Methanobacteriota</taxon>
        <taxon>Stenosarchaea group</taxon>
        <taxon>Halobacteria</taxon>
        <taxon>Halobacteriales</taxon>
        <taxon>Haladaptataceae</taxon>
        <taxon>Halorussus</taxon>
    </lineage>
</organism>
<feature type="transmembrane region" description="Helical" evidence="5">
    <location>
        <begin position="175"/>
        <end position="195"/>
    </location>
</feature>
<dbReference type="PROSITE" id="PS50928">
    <property type="entry name" value="ABC_TM1"/>
    <property type="match status" value="1"/>
</dbReference>
<accession>A0A8U0I0Y7</accession>
<protein>
    <submittedName>
        <fullName evidence="8">ABC transporter permease</fullName>
    </submittedName>
</protein>
<evidence type="ECO:0000256" key="4">
    <source>
        <dbReference type="ARBA" id="ARBA00023136"/>
    </source>
</evidence>
<dbReference type="EMBL" id="CP096661">
    <property type="protein sequence ID" value="UPV76819.1"/>
    <property type="molecule type" value="Genomic_DNA"/>
</dbReference>
<keyword evidence="4 5" id="KW-0472">Membrane</keyword>
<geneLocation type="plasmid" evidence="8 9">
    <name>unnamed2</name>
</geneLocation>
<dbReference type="SUPFAM" id="SSF161098">
    <property type="entry name" value="MetI-like"/>
    <property type="match status" value="1"/>
</dbReference>
<sequence>MKPTDDPTESADDADGAAVRTDGGTGSRSGGTGGVDETLFTQTSNVPDPTVREKVERAFERRVYAPAAILLNDWRGLVGSVILVGFVLMGTVGVYVVPEPTVMEGPIFVPPFTNWSYPLGTGVMGESLFKQVVHATPAMLQMITAGALLSVVLGTGIGTVAGYRGGRTDKTLMTLTDTVLTIPGLVLIIVLATIYQPENPFVVGLILGIDNWPRLARTIRSQVLSIREEAFTEASRIMGLSDPHILRRDVISNLMPYITVNFANSARRIIFESVALYFLGILPQSQLNWGVMMDDAYTGANLTNPNQIHWLLVPMALIVLISLGFILLAQGLDRVFNVKLRARHEGSANGGGDAT</sequence>
<comment type="similarity">
    <text evidence="5">Belongs to the binding-protein-dependent transport system permease family.</text>
</comment>
<dbReference type="GO" id="GO:0055085">
    <property type="term" value="P:transmembrane transport"/>
    <property type="evidence" value="ECO:0007669"/>
    <property type="project" value="InterPro"/>
</dbReference>
<keyword evidence="8" id="KW-0614">Plasmid</keyword>
<keyword evidence="5" id="KW-0813">Transport</keyword>
<feature type="transmembrane region" description="Helical" evidence="5">
    <location>
        <begin position="308"/>
        <end position="329"/>
    </location>
</feature>
<evidence type="ECO:0000259" key="7">
    <source>
        <dbReference type="PROSITE" id="PS50928"/>
    </source>
</evidence>
<evidence type="ECO:0000313" key="8">
    <source>
        <dbReference type="EMBL" id="UPV76819.1"/>
    </source>
</evidence>
<feature type="compositionally biased region" description="Gly residues" evidence="6">
    <location>
        <begin position="23"/>
        <end position="34"/>
    </location>
</feature>
<evidence type="ECO:0000313" key="9">
    <source>
        <dbReference type="Proteomes" id="UP000830729"/>
    </source>
</evidence>
<comment type="subcellular location">
    <subcellularLocation>
        <location evidence="5">Cell membrane</location>
        <topology evidence="5">Multi-pass membrane protein</topology>
    </subcellularLocation>
    <subcellularLocation>
        <location evidence="1">Membrane</location>
        <topology evidence="1">Multi-pass membrane protein</topology>
    </subcellularLocation>
</comment>
<dbReference type="RefSeq" id="WP_248652852.1">
    <property type="nucleotide sequence ID" value="NZ_CP096661.1"/>
</dbReference>
<feature type="compositionally biased region" description="Acidic residues" evidence="6">
    <location>
        <begin position="1"/>
        <end position="15"/>
    </location>
</feature>
<evidence type="ECO:0000256" key="2">
    <source>
        <dbReference type="ARBA" id="ARBA00022692"/>
    </source>
</evidence>
<feature type="domain" description="ABC transmembrane type-1" evidence="7">
    <location>
        <begin position="136"/>
        <end position="329"/>
    </location>
</feature>
<dbReference type="InterPro" id="IPR035906">
    <property type="entry name" value="MetI-like_sf"/>
</dbReference>
<evidence type="ECO:0000256" key="5">
    <source>
        <dbReference type="RuleBase" id="RU363032"/>
    </source>
</evidence>
<dbReference type="Proteomes" id="UP000830729">
    <property type="component" value="Plasmid unnamed2"/>
</dbReference>
<keyword evidence="2 5" id="KW-0812">Transmembrane</keyword>
<dbReference type="PANTHER" id="PTHR42729:SF1">
    <property type="entry name" value="OLIGO_DIPEPTIDE TRANSPORT, PERMEASE PROTEIN (DPPC-2)"/>
    <property type="match status" value="1"/>
</dbReference>
<keyword evidence="9" id="KW-1185">Reference proteome</keyword>
<name>A0A8U0I0Y7_9EURY</name>
<keyword evidence="3 5" id="KW-1133">Transmembrane helix</keyword>
<dbReference type="PANTHER" id="PTHR42729">
    <property type="entry name" value="OLIGO/DIPEPTIDE TRANSPORT, PERMEASE PROTEIN (DPPC-2)"/>
    <property type="match status" value="1"/>
</dbReference>
<feature type="transmembrane region" description="Helical" evidence="5">
    <location>
        <begin position="138"/>
        <end position="163"/>
    </location>
</feature>
<dbReference type="CDD" id="cd06261">
    <property type="entry name" value="TM_PBP2"/>
    <property type="match status" value="1"/>
</dbReference>
<gene>
    <name evidence="8" type="ORF">M0R89_20340</name>
</gene>
<dbReference type="Gene3D" id="1.10.3720.10">
    <property type="entry name" value="MetI-like"/>
    <property type="match status" value="1"/>
</dbReference>
<dbReference type="GeneID" id="72187601"/>
<feature type="transmembrane region" description="Helical" evidence="5">
    <location>
        <begin position="77"/>
        <end position="97"/>
    </location>
</feature>
<dbReference type="GO" id="GO:0005886">
    <property type="term" value="C:plasma membrane"/>
    <property type="evidence" value="ECO:0007669"/>
    <property type="project" value="UniProtKB-SubCell"/>
</dbReference>
<evidence type="ECO:0000256" key="3">
    <source>
        <dbReference type="ARBA" id="ARBA00022989"/>
    </source>
</evidence>
<dbReference type="AlphaFoldDB" id="A0A8U0I0Y7"/>
<evidence type="ECO:0000256" key="1">
    <source>
        <dbReference type="ARBA" id="ARBA00004141"/>
    </source>
</evidence>
<dbReference type="InterPro" id="IPR000515">
    <property type="entry name" value="MetI-like"/>
</dbReference>
<proteinExistence type="inferred from homology"/>
<evidence type="ECO:0000256" key="6">
    <source>
        <dbReference type="SAM" id="MobiDB-lite"/>
    </source>
</evidence>